<dbReference type="GO" id="GO:0003677">
    <property type="term" value="F:DNA binding"/>
    <property type="evidence" value="ECO:0007669"/>
    <property type="project" value="UniProtKB-UniRule"/>
</dbReference>
<evidence type="ECO:0000313" key="8">
    <source>
        <dbReference type="EMBL" id="HEA15765.1"/>
    </source>
</evidence>
<accession>A0A7V1CXF6</accession>
<dbReference type="Gene3D" id="3.30.160.390">
    <property type="entry name" value="Integrase, DNA-binding domain"/>
    <property type="match status" value="1"/>
</dbReference>
<evidence type="ECO:0000256" key="4">
    <source>
        <dbReference type="ARBA" id="ARBA00023172"/>
    </source>
</evidence>
<keyword evidence="2" id="KW-0229">DNA integration</keyword>
<name>A0A7V1CXF6_9GAMM</name>
<dbReference type="PANTHER" id="PTHR30629">
    <property type="entry name" value="PROPHAGE INTEGRASE"/>
    <property type="match status" value="1"/>
</dbReference>
<dbReference type="InterPro" id="IPR025166">
    <property type="entry name" value="Integrase_DNA_bind_dom"/>
</dbReference>
<dbReference type="RefSeq" id="WP_304180252.1">
    <property type="nucleotide sequence ID" value="NZ_DRGM01000049.1"/>
</dbReference>
<dbReference type="InterPro" id="IPR050808">
    <property type="entry name" value="Phage_Integrase"/>
</dbReference>
<comment type="caution">
    <text evidence="8">The sequence shown here is derived from an EMBL/GenBank/DDBJ whole genome shotgun (WGS) entry which is preliminary data.</text>
</comment>
<evidence type="ECO:0000256" key="1">
    <source>
        <dbReference type="ARBA" id="ARBA00008857"/>
    </source>
</evidence>
<dbReference type="Proteomes" id="UP000886188">
    <property type="component" value="Unassembled WGS sequence"/>
</dbReference>
<proteinExistence type="inferred from homology"/>
<dbReference type="PROSITE" id="PS51898">
    <property type="entry name" value="TYR_RECOMBINASE"/>
    <property type="match status" value="1"/>
</dbReference>
<dbReference type="Gene3D" id="1.10.150.130">
    <property type="match status" value="1"/>
</dbReference>
<dbReference type="Pfam" id="PF00589">
    <property type="entry name" value="Phage_integrase"/>
    <property type="match status" value="1"/>
</dbReference>
<dbReference type="InterPro" id="IPR002104">
    <property type="entry name" value="Integrase_catalytic"/>
</dbReference>
<dbReference type="InterPro" id="IPR013762">
    <property type="entry name" value="Integrase-like_cat_sf"/>
</dbReference>
<dbReference type="CDD" id="cd00801">
    <property type="entry name" value="INT_P4_C"/>
    <property type="match status" value="1"/>
</dbReference>
<dbReference type="InterPro" id="IPR053876">
    <property type="entry name" value="Phage_int_M"/>
</dbReference>
<dbReference type="InterPro" id="IPR010998">
    <property type="entry name" value="Integrase_recombinase_N"/>
</dbReference>
<evidence type="ECO:0000259" key="7">
    <source>
        <dbReference type="PROSITE" id="PS51900"/>
    </source>
</evidence>
<comment type="similarity">
    <text evidence="1">Belongs to the 'phage' integrase family.</text>
</comment>
<protein>
    <submittedName>
        <fullName evidence="8">Site-specific integrase</fullName>
    </submittedName>
</protein>
<dbReference type="Gene3D" id="1.10.443.10">
    <property type="entry name" value="Intergrase catalytic core"/>
    <property type="match status" value="1"/>
</dbReference>
<feature type="domain" description="Core-binding (CB)" evidence="7">
    <location>
        <begin position="97"/>
        <end position="176"/>
    </location>
</feature>
<sequence>MTAIITVQKIKSLIKDKAVGKYAISNGLYIRISDEGSAFFTIRYSIYKKRKEMTLGKFPELSLAEAKLQAAQIKVDIKNGNIDPLAERKRLDKEVINTVNDLAEDWLKDCEKRLKHPNIPRRVYTKDIAPFVGELSIQQVTPRDIRAIIQHIAESSRPTIANDALMYCKQLFRHSIKLDLRTTNPAEAFTLSDAGGVEQSRSRALSLEEIKQIFLCFRENHNQFTRDNYLATALLIALAVRKGELIAAKWEEFDFQAELWHIPQERSKTGRGISVPLNSVTIDWLQELKLRAYGSQYVFPNRRLSKRFGHISPDTLNAAIQKLFREEKMPVAHFTVHDLRRTCRSLLAKNGIAGHVAERCLNHKLKGVEGIYDRYDYLDERKSALTQIADMIEPLINVNMR</sequence>
<dbReference type="Pfam" id="PF13356">
    <property type="entry name" value="Arm-DNA-bind_3"/>
    <property type="match status" value="1"/>
</dbReference>
<dbReference type="SUPFAM" id="SSF56349">
    <property type="entry name" value="DNA breaking-rejoining enzymes"/>
    <property type="match status" value="1"/>
</dbReference>
<feature type="domain" description="Tyr recombinase" evidence="6">
    <location>
        <begin position="200"/>
        <end position="385"/>
    </location>
</feature>
<evidence type="ECO:0000256" key="5">
    <source>
        <dbReference type="PROSITE-ProRule" id="PRU01248"/>
    </source>
</evidence>
<evidence type="ECO:0000259" key="6">
    <source>
        <dbReference type="PROSITE" id="PS51898"/>
    </source>
</evidence>
<keyword evidence="4" id="KW-0233">DNA recombination</keyword>
<dbReference type="GO" id="GO:0006310">
    <property type="term" value="P:DNA recombination"/>
    <property type="evidence" value="ECO:0007669"/>
    <property type="project" value="UniProtKB-KW"/>
</dbReference>
<dbReference type="EMBL" id="DRGM01000049">
    <property type="protein sequence ID" value="HEA15765.1"/>
    <property type="molecule type" value="Genomic_DNA"/>
</dbReference>
<reference evidence="8" key="1">
    <citation type="journal article" date="2020" name="mSystems">
        <title>Genome- and Community-Level Interaction Insights into Carbon Utilization and Element Cycling Functions of Hydrothermarchaeota in Hydrothermal Sediment.</title>
        <authorList>
            <person name="Zhou Z."/>
            <person name="Liu Y."/>
            <person name="Xu W."/>
            <person name="Pan J."/>
            <person name="Luo Z.H."/>
            <person name="Li M."/>
        </authorList>
    </citation>
    <scope>NUCLEOTIDE SEQUENCE [LARGE SCALE GENOMIC DNA]</scope>
    <source>
        <strain evidence="8">HyVt-346</strain>
    </source>
</reference>
<dbReference type="Pfam" id="PF22022">
    <property type="entry name" value="Phage_int_M"/>
    <property type="match status" value="1"/>
</dbReference>
<evidence type="ECO:0000256" key="2">
    <source>
        <dbReference type="ARBA" id="ARBA00022908"/>
    </source>
</evidence>
<dbReference type="AlphaFoldDB" id="A0A7V1CXF6"/>
<dbReference type="InterPro" id="IPR038488">
    <property type="entry name" value="Integrase_DNA-bd_sf"/>
</dbReference>
<dbReference type="PANTHER" id="PTHR30629:SF2">
    <property type="entry name" value="PROPHAGE INTEGRASE INTS-RELATED"/>
    <property type="match status" value="1"/>
</dbReference>
<dbReference type="InterPro" id="IPR044068">
    <property type="entry name" value="CB"/>
</dbReference>
<evidence type="ECO:0000256" key="3">
    <source>
        <dbReference type="ARBA" id="ARBA00023125"/>
    </source>
</evidence>
<dbReference type="GO" id="GO:0015074">
    <property type="term" value="P:DNA integration"/>
    <property type="evidence" value="ECO:0007669"/>
    <property type="project" value="UniProtKB-KW"/>
</dbReference>
<gene>
    <name evidence="8" type="ORF">ENH88_04805</name>
</gene>
<dbReference type="InterPro" id="IPR011010">
    <property type="entry name" value="DNA_brk_join_enz"/>
</dbReference>
<keyword evidence="3 5" id="KW-0238">DNA-binding</keyword>
<dbReference type="PROSITE" id="PS51900">
    <property type="entry name" value="CB"/>
    <property type="match status" value="1"/>
</dbReference>
<organism evidence="8">
    <name type="scientific">Pseudoalteromonas prydzensis</name>
    <dbReference type="NCBI Taxonomy" id="182141"/>
    <lineage>
        <taxon>Bacteria</taxon>
        <taxon>Pseudomonadati</taxon>
        <taxon>Pseudomonadota</taxon>
        <taxon>Gammaproteobacteria</taxon>
        <taxon>Alteromonadales</taxon>
        <taxon>Pseudoalteromonadaceae</taxon>
        <taxon>Pseudoalteromonas</taxon>
    </lineage>
</organism>